<dbReference type="InterPro" id="IPR006260">
    <property type="entry name" value="TonB/TolA_C"/>
</dbReference>
<comment type="subcellular location">
    <subcellularLocation>
        <location evidence="1 10">Cell inner membrane</location>
        <topology evidence="1 10">Single-pass membrane protein</topology>
        <orientation evidence="1 10">Periplasmic side</orientation>
    </subcellularLocation>
</comment>
<keyword evidence="8 10" id="KW-1133">Transmembrane helix</keyword>
<evidence type="ECO:0000256" key="8">
    <source>
        <dbReference type="ARBA" id="ARBA00022989"/>
    </source>
</evidence>
<comment type="similarity">
    <text evidence="2 10">Belongs to the TonB family.</text>
</comment>
<evidence type="ECO:0000313" key="14">
    <source>
        <dbReference type="Proteomes" id="UP001143362"/>
    </source>
</evidence>
<dbReference type="PRINTS" id="PR01374">
    <property type="entry name" value="TONBPROTEIN"/>
</dbReference>
<dbReference type="PROSITE" id="PS52015">
    <property type="entry name" value="TONB_CTD"/>
    <property type="match status" value="1"/>
</dbReference>
<dbReference type="Proteomes" id="UP001143362">
    <property type="component" value="Unassembled WGS sequence"/>
</dbReference>
<evidence type="ECO:0000256" key="9">
    <source>
        <dbReference type="ARBA" id="ARBA00023136"/>
    </source>
</evidence>
<evidence type="ECO:0000313" key="13">
    <source>
        <dbReference type="EMBL" id="MCX2980559.1"/>
    </source>
</evidence>
<evidence type="ECO:0000259" key="12">
    <source>
        <dbReference type="PROSITE" id="PS52015"/>
    </source>
</evidence>
<dbReference type="RefSeq" id="WP_279244536.1">
    <property type="nucleotide sequence ID" value="NZ_SHNN01000001.1"/>
</dbReference>
<feature type="domain" description="TonB C-terminal" evidence="12">
    <location>
        <begin position="131"/>
        <end position="224"/>
    </location>
</feature>
<dbReference type="Gene3D" id="3.30.1150.10">
    <property type="match status" value="1"/>
</dbReference>
<evidence type="ECO:0000256" key="4">
    <source>
        <dbReference type="ARBA" id="ARBA00022475"/>
    </source>
</evidence>
<feature type="transmembrane region" description="Helical" evidence="10">
    <location>
        <begin position="23"/>
        <end position="45"/>
    </location>
</feature>
<dbReference type="InterPro" id="IPR037682">
    <property type="entry name" value="TonB_C"/>
</dbReference>
<evidence type="ECO:0000256" key="7">
    <source>
        <dbReference type="ARBA" id="ARBA00022927"/>
    </source>
</evidence>
<evidence type="ECO:0000256" key="3">
    <source>
        <dbReference type="ARBA" id="ARBA00022448"/>
    </source>
</evidence>
<keyword evidence="6 10" id="KW-0812">Transmembrane</keyword>
<keyword evidence="3 10" id="KW-0813">Transport</keyword>
<dbReference type="SUPFAM" id="SSF74653">
    <property type="entry name" value="TolA/TonB C-terminal domain"/>
    <property type="match status" value="1"/>
</dbReference>
<evidence type="ECO:0000256" key="2">
    <source>
        <dbReference type="ARBA" id="ARBA00006555"/>
    </source>
</evidence>
<reference evidence="13" key="1">
    <citation type="submission" date="2019-02" db="EMBL/GenBank/DDBJ databases">
        <authorList>
            <person name="Li S.-H."/>
        </authorList>
    </citation>
    <scope>NUCLEOTIDE SEQUENCE</scope>
    <source>
        <strain evidence="13">IMCC14734</strain>
    </source>
</reference>
<accession>A0ABT3TE76</accession>
<proteinExistence type="inferred from homology"/>
<feature type="region of interest" description="Disordered" evidence="11">
    <location>
        <begin position="76"/>
        <end position="108"/>
    </location>
</feature>
<sequence length="227" mass="25226">MTPEPDSIAAMESALRIRHDARYFARLLLQILFGTGAALALAWFMQYLIQSSDLRMESANRLLMLDFVRIKRDEQVERKRRTPDRPQLSKAPDIPPLKPSTADTSGQSLQVSAMPANVDIGIDNNSNGFGAGEGDYLPIVKVAPIYPRSAMMKGVSGECLVRYTVTTSGTVKDVEVVQDECTDAMFHRASIEAAKRFKYKPRVIGGAAIEVRGVYNMFYYNVVDKAK</sequence>
<organism evidence="13 14">
    <name type="scientific">Candidatus Litorirhabdus singularis</name>
    <dbReference type="NCBI Taxonomy" id="2518993"/>
    <lineage>
        <taxon>Bacteria</taxon>
        <taxon>Pseudomonadati</taxon>
        <taxon>Pseudomonadota</taxon>
        <taxon>Gammaproteobacteria</taxon>
        <taxon>Cellvibrionales</taxon>
        <taxon>Halieaceae</taxon>
        <taxon>Candidatus Litorirhabdus</taxon>
    </lineage>
</organism>
<evidence type="ECO:0000256" key="10">
    <source>
        <dbReference type="RuleBase" id="RU362123"/>
    </source>
</evidence>
<dbReference type="Pfam" id="PF03544">
    <property type="entry name" value="TonB_C"/>
    <property type="match status" value="1"/>
</dbReference>
<evidence type="ECO:0000256" key="11">
    <source>
        <dbReference type="SAM" id="MobiDB-lite"/>
    </source>
</evidence>
<dbReference type="InterPro" id="IPR051045">
    <property type="entry name" value="TonB-dependent_transducer"/>
</dbReference>
<dbReference type="NCBIfam" id="TIGR01352">
    <property type="entry name" value="tonB_Cterm"/>
    <property type="match status" value="1"/>
</dbReference>
<keyword evidence="4 10" id="KW-1003">Cell membrane</keyword>
<evidence type="ECO:0000256" key="6">
    <source>
        <dbReference type="ARBA" id="ARBA00022692"/>
    </source>
</evidence>
<comment type="function">
    <text evidence="10">Interacts with outer membrane receptor proteins that carry out high-affinity binding and energy dependent uptake into the periplasmic space of specific substrates. It could act to transduce energy from the cytoplasmic membrane to specific energy-requiring processes in the outer membrane, resulting in the release into the periplasm of ligands bound by these outer membrane proteins.</text>
</comment>
<keyword evidence="14" id="KW-1185">Reference proteome</keyword>
<evidence type="ECO:0000256" key="5">
    <source>
        <dbReference type="ARBA" id="ARBA00022519"/>
    </source>
</evidence>
<dbReference type="EMBL" id="SHNN01000001">
    <property type="protein sequence ID" value="MCX2980559.1"/>
    <property type="molecule type" value="Genomic_DNA"/>
</dbReference>
<keyword evidence="10" id="KW-0735">Signal-anchor</keyword>
<keyword evidence="5 10" id="KW-0997">Cell inner membrane</keyword>
<evidence type="ECO:0000256" key="1">
    <source>
        <dbReference type="ARBA" id="ARBA00004383"/>
    </source>
</evidence>
<name>A0ABT3TE76_9GAMM</name>
<gene>
    <name evidence="13" type="ORF">EYC98_06685</name>
</gene>
<dbReference type="InterPro" id="IPR003538">
    <property type="entry name" value="TonB"/>
</dbReference>
<keyword evidence="9 10" id="KW-0472">Membrane</keyword>
<keyword evidence="7 10" id="KW-0653">Protein transport</keyword>
<protein>
    <recommendedName>
        <fullName evidence="10">Protein TonB</fullName>
    </recommendedName>
</protein>
<dbReference type="PANTHER" id="PTHR33446">
    <property type="entry name" value="PROTEIN TONB-RELATED"/>
    <property type="match status" value="1"/>
</dbReference>
<comment type="caution">
    <text evidence="13">The sequence shown here is derived from an EMBL/GenBank/DDBJ whole genome shotgun (WGS) entry which is preliminary data.</text>
</comment>